<dbReference type="PANTHER" id="PTHR38593">
    <property type="entry name" value="BLR2558 PROTEIN"/>
    <property type="match status" value="1"/>
</dbReference>
<evidence type="ECO:0000313" key="3">
    <source>
        <dbReference type="Proteomes" id="UP001501231"/>
    </source>
</evidence>
<organism evidence="2 3">
    <name type="scientific">Actinomadura vinacea</name>
    <dbReference type="NCBI Taxonomy" id="115336"/>
    <lineage>
        <taxon>Bacteria</taxon>
        <taxon>Bacillati</taxon>
        <taxon>Actinomycetota</taxon>
        <taxon>Actinomycetes</taxon>
        <taxon>Streptosporangiales</taxon>
        <taxon>Thermomonosporaceae</taxon>
        <taxon>Actinomadura</taxon>
    </lineage>
</organism>
<dbReference type="Proteomes" id="UP001501231">
    <property type="component" value="Unassembled WGS sequence"/>
</dbReference>
<keyword evidence="3" id="KW-1185">Reference proteome</keyword>
<reference evidence="2 3" key="1">
    <citation type="journal article" date="2019" name="Int. J. Syst. Evol. Microbiol.">
        <title>The Global Catalogue of Microorganisms (GCM) 10K type strain sequencing project: providing services to taxonomists for standard genome sequencing and annotation.</title>
        <authorList>
            <consortium name="The Broad Institute Genomics Platform"/>
            <consortium name="The Broad Institute Genome Sequencing Center for Infectious Disease"/>
            <person name="Wu L."/>
            <person name="Ma J."/>
        </authorList>
    </citation>
    <scope>NUCLEOTIDE SEQUENCE [LARGE SCALE GENOMIC DNA]</scope>
    <source>
        <strain evidence="2 3">JCM 3325</strain>
    </source>
</reference>
<comment type="caution">
    <text evidence="2">The sequence shown here is derived from an EMBL/GenBank/DDBJ whole genome shotgun (WGS) entry which is preliminary data.</text>
</comment>
<sequence>MRKSYGIGEARLLRRMRRGRLLLVVAAALTVAAALFVVMRPPGSGVGAPADGDMSRGGMLAGGTEDTRWGRLSASDRTLLVKVRQAGLWEMPAGQQAQQRAASPRVKEVAAMIAEQHARLDEDTRAVAQRLEVILPSEPSQQQKGWLAEMTDRYGNSFDDTFVLRLRAAHGAVFSVIATVRAKTENSEIRAFAERAMKYVNTHMSLLESTGLVSKSALS</sequence>
<feature type="domain" description="DUF4142" evidence="1">
    <location>
        <begin position="75"/>
        <end position="205"/>
    </location>
</feature>
<dbReference type="EMBL" id="BAAARW010000005">
    <property type="protein sequence ID" value="GAA2406714.1"/>
    <property type="molecule type" value="Genomic_DNA"/>
</dbReference>
<dbReference type="InterPro" id="IPR012347">
    <property type="entry name" value="Ferritin-like"/>
</dbReference>
<dbReference type="RefSeq" id="WP_344587676.1">
    <property type="nucleotide sequence ID" value="NZ_BAAARW010000005.1"/>
</dbReference>
<name>A0ABN3IM58_9ACTN</name>
<evidence type="ECO:0000313" key="2">
    <source>
        <dbReference type="EMBL" id="GAA2406714.1"/>
    </source>
</evidence>
<dbReference type="InterPro" id="IPR025419">
    <property type="entry name" value="DUF4142"/>
</dbReference>
<protein>
    <recommendedName>
        <fullName evidence="1">DUF4142 domain-containing protein</fullName>
    </recommendedName>
</protein>
<proteinExistence type="predicted"/>
<accession>A0ABN3IM58</accession>
<gene>
    <name evidence="2" type="ORF">GCM10010191_13570</name>
</gene>
<dbReference type="PANTHER" id="PTHR38593:SF1">
    <property type="entry name" value="BLR2558 PROTEIN"/>
    <property type="match status" value="1"/>
</dbReference>
<dbReference type="Pfam" id="PF13628">
    <property type="entry name" value="DUF4142"/>
    <property type="match status" value="1"/>
</dbReference>
<dbReference type="Gene3D" id="1.20.1260.10">
    <property type="match status" value="1"/>
</dbReference>
<evidence type="ECO:0000259" key="1">
    <source>
        <dbReference type="Pfam" id="PF13628"/>
    </source>
</evidence>